<evidence type="ECO:0000256" key="1">
    <source>
        <dbReference type="SAM" id="MobiDB-lite"/>
    </source>
</evidence>
<accession>A0ABP7SSN4</accession>
<dbReference type="RefSeq" id="WP_344762024.1">
    <property type="nucleotide sequence ID" value="NZ_BAAAZE010000005.1"/>
</dbReference>
<dbReference type="CDD" id="cd11537">
    <property type="entry name" value="NTP-PPase_RS21-C6_like"/>
    <property type="match status" value="1"/>
</dbReference>
<dbReference type="Pfam" id="PF12643">
    <property type="entry name" value="MazG-like"/>
    <property type="match status" value="1"/>
</dbReference>
<organism evidence="2 3">
    <name type="scientific">Actimicrobium antarcticum</name>
    <dbReference type="NCBI Taxonomy" id="1051899"/>
    <lineage>
        <taxon>Bacteria</taxon>
        <taxon>Pseudomonadati</taxon>
        <taxon>Pseudomonadota</taxon>
        <taxon>Betaproteobacteria</taxon>
        <taxon>Burkholderiales</taxon>
        <taxon>Oxalobacteraceae</taxon>
        <taxon>Actimicrobium</taxon>
    </lineage>
</organism>
<proteinExistence type="predicted"/>
<dbReference type="EMBL" id="BAAAZE010000005">
    <property type="protein sequence ID" value="GAA4016011.1"/>
    <property type="molecule type" value="Genomic_DNA"/>
</dbReference>
<dbReference type="Proteomes" id="UP001501353">
    <property type="component" value="Unassembled WGS sequence"/>
</dbReference>
<dbReference type="Gene3D" id="1.10.287.1080">
    <property type="entry name" value="MazG-like"/>
    <property type="match status" value="1"/>
</dbReference>
<sequence length="129" mass="14592">MPTLQDLTNHLIRFRDDRNWKQFHTLRNLIVSLHLESGELLELTQWKTDAQMDASQSDPQSSEALRDECADVLMYLLMIAEHAGFDLMAATARKMEKNADRYPIGTAYGSAKKHAAPTQATIAPDQPDH</sequence>
<protein>
    <submittedName>
        <fullName evidence="2">Nucleotide pyrophosphohydrolase</fullName>
    </submittedName>
</protein>
<dbReference type="PIRSF" id="PIRSF029826">
    <property type="entry name" value="UCP029826_pph"/>
    <property type="match status" value="1"/>
</dbReference>
<dbReference type="PANTHER" id="PTHR46523">
    <property type="entry name" value="DCTP PYROPHOSPHATASE 1"/>
    <property type="match status" value="1"/>
</dbReference>
<dbReference type="InterPro" id="IPR025984">
    <property type="entry name" value="DCTPP"/>
</dbReference>
<feature type="region of interest" description="Disordered" evidence="1">
    <location>
        <begin position="108"/>
        <end position="129"/>
    </location>
</feature>
<gene>
    <name evidence="2" type="ORF">GCM10022212_08790</name>
</gene>
<evidence type="ECO:0000313" key="3">
    <source>
        <dbReference type="Proteomes" id="UP001501353"/>
    </source>
</evidence>
<dbReference type="PANTHER" id="PTHR46523:SF1">
    <property type="entry name" value="DCTP PYROPHOSPHATASE 1"/>
    <property type="match status" value="1"/>
</dbReference>
<keyword evidence="3" id="KW-1185">Reference proteome</keyword>
<reference evidence="3" key="1">
    <citation type="journal article" date="2019" name="Int. J. Syst. Evol. Microbiol.">
        <title>The Global Catalogue of Microorganisms (GCM) 10K type strain sequencing project: providing services to taxonomists for standard genome sequencing and annotation.</title>
        <authorList>
            <consortium name="The Broad Institute Genomics Platform"/>
            <consortium name="The Broad Institute Genome Sequencing Center for Infectious Disease"/>
            <person name="Wu L."/>
            <person name="Ma J."/>
        </authorList>
    </citation>
    <scope>NUCLEOTIDE SEQUENCE [LARGE SCALE GENOMIC DNA]</scope>
    <source>
        <strain evidence="3">JCM 16673</strain>
    </source>
</reference>
<evidence type="ECO:0000313" key="2">
    <source>
        <dbReference type="EMBL" id="GAA4016011.1"/>
    </source>
</evidence>
<dbReference type="InterPro" id="IPR052555">
    <property type="entry name" value="dCTP_Pyrophosphatase"/>
</dbReference>
<comment type="caution">
    <text evidence="2">The sequence shown here is derived from an EMBL/GenBank/DDBJ whole genome shotgun (WGS) entry which is preliminary data.</text>
</comment>
<name>A0ABP7SSN4_9BURK</name>
<dbReference type="SUPFAM" id="SSF101386">
    <property type="entry name" value="all-alpha NTP pyrophosphatases"/>
    <property type="match status" value="1"/>
</dbReference>